<accession>A0ABM3GQH1</accession>
<feature type="compositionally biased region" description="Polar residues" evidence="1">
    <location>
        <begin position="136"/>
        <end position="162"/>
    </location>
</feature>
<keyword evidence="2" id="KW-1185">Reference proteome</keyword>
<dbReference type="GeneID" id="107223586"/>
<dbReference type="RefSeq" id="XP_046602520.1">
    <property type="nucleotide sequence ID" value="XM_046746564.1"/>
</dbReference>
<name>A0ABM3GQH1_NEOLC</name>
<organism evidence="2 4">
    <name type="scientific">Neodiprion lecontei</name>
    <name type="common">Redheaded pine sawfly</name>
    <dbReference type="NCBI Taxonomy" id="441921"/>
    <lineage>
        <taxon>Eukaryota</taxon>
        <taxon>Metazoa</taxon>
        <taxon>Ecdysozoa</taxon>
        <taxon>Arthropoda</taxon>
        <taxon>Hexapoda</taxon>
        <taxon>Insecta</taxon>
        <taxon>Pterygota</taxon>
        <taxon>Neoptera</taxon>
        <taxon>Endopterygota</taxon>
        <taxon>Hymenoptera</taxon>
        <taxon>Tenthredinoidea</taxon>
        <taxon>Diprionidae</taxon>
        <taxon>Diprioninae</taxon>
        <taxon>Neodiprion</taxon>
    </lineage>
</organism>
<proteinExistence type="predicted"/>
<feature type="region of interest" description="Disordered" evidence="1">
    <location>
        <begin position="186"/>
        <end position="210"/>
    </location>
</feature>
<gene>
    <name evidence="3 4" type="primary">LOC107223586</name>
</gene>
<feature type="compositionally biased region" description="Low complexity" evidence="1">
    <location>
        <begin position="190"/>
        <end position="201"/>
    </location>
</feature>
<sequence>MLKDAENELVEDFQEKYEKYLAENPDVGMALAANQKLTTMVPNDIGKLTIIPPHVYSLLGAAQELKIKQAIAEVSRRKRFRRGSSSVVKNVDDQSISFRLDDDEDEISRRVMTATSIRGWTTQRFAGTSRISAFQSLSRKSATSSRRTDPSITTLKRASPDSSGMPLLSMDLPEAAPQIVTIKPSNQALSSRVSKTSSTKSPFQNFPSTLGPLSPCSNSILSGVSGPLGQPRKIRRPIFVNYPTTSIELRNKEYEAVPILVNNQMQALVHTVMDVLERVNPAKMRKIVATASSLLAIRKMLIRPDIQAFVESLTGQPLVSSPSSFVTSMASTLYEIDPRIESSIEKELVAKTLPVPPAPAWHRLVEEIRNNLFVDPNAVSGKGARVKVESFQSQRQKLLESRPCKGSCEEKDVFDVDNSCPHSE</sequence>
<evidence type="ECO:0000313" key="4">
    <source>
        <dbReference type="RefSeq" id="XP_046602521.1"/>
    </source>
</evidence>
<evidence type="ECO:0000256" key="1">
    <source>
        <dbReference type="SAM" id="MobiDB-lite"/>
    </source>
</evidence>
<dbReference type="RefSeq" id="XP_046602521.1">
    <property type="nucleotide sequence ID" value="XM_046746565.1"/>
</dbReference>
<dbReference type="Proteomes" id="UP000829291">
    <property type="component" value="Chromosome 1"/>
</dbReference>
<evidence type="ECO:0000313" key="3">
    <source>
        <dbReference type="RefSeq" id="XP_046602520.1"/>
    </source>
</evidence>
<protein>
    <submittedName>
        <fullName evidence="3 4">Uncharacterized protein LOC107223586</fullName>
    </submittedName>
</protein>
<feature type="region of interest" description="Disordered" evidence="1">
    <location>
        <begin position="136"/>
        <end position="164"/>
    </location>
</feature>
<reference evidence="3 4" key="1">
    <citation type="submission" date="2025-05" db="UniProtKB">
        <authorList>
            <consortium name="RefSeq"/>
        </authorList>
    </citation>
    <scope>IDENTIFICATION</scope>
    <source>
        <tissue evidence="3 4">Thorax and Abdomen</tissue>
    </source>
</reference>
<evidence type="ECO:0000313" key="2">
    <source>
        <dbReference type="Proteomes" id="UP000829291"/>
    </source>
</evidence>